<proteinExistence type="predicted"/>
<keyword evidence="3" id="KW-1185">Reference proteome</keyword>
<evidence type="ECO:0000259" key="1">
    <source>
        <dbReference type="Pfam" id="PF03190"/>
    </source>
</evidence>
<dbReference type="InterPro" id="IPR012341">
    <property type="entry name" value="6hp_glycosidase-like_sf"/>
</dbReference>
<dbReference type="PANTHER" id="PTHR42899">
    <property type="entry name" value="SPERMATOGENESIS-ASSOCIATED PROTEIN 20"/>
    <property type="match status" value="1"/>
</dbReference>
<name>A0AAW1DFG2_9HEMI</name>
<dbReference type="Gene3D" id="3.40.30.10">
    <property type="entry name" value="Glutaredoxin"/>
    <property type="match status" value="1"/>
</dbReference>
<dbReference type="EMBL" id="JAPXFL010000003">
    <property type="protein sequence ID" value="KAK9509735.1"/>
    <property type="molecule type" value="Genomic_DNA"/>
</dbReference>
<evidence type="ECO:0000313" key="2">
    <source>
        <dbReference type="EMBL" id="KAK9509734.1"/>
    </source>
</evidence>
<dbReference type="Gene3D" id="1.50.10.10">
    <property type="match status" value="1"/>
</dbReference>
<evidence type="ECO:0000313" key="3">
    <source>
        <dbReference type="Proteomes" id="UP001461498"/>
    </source>
</evidence>
<dbReference type="Pfam" id="PF03190">
    <property type="entry name" value="Thioredox_DsbH"/>
    <property type="match status" value="1"/>
</dbReference>
<protein>
    <recommendedName>
        <fullName evidence="1">Spermatogenesis-associated protein 20-like TRX domain-containing protein</fullName>
    </recommendedName>
</protein>
<dbReference type="AlphaFoldDB" id="A0AAW1DFG2"/>
<feature type="domain" description="Spermatogenesis-associated protein 20-like TRX" evidence="1">
    <location>
        <begin position="78"/>
        <end position="238"/>
    </location>
</feature>
<dbReference type="InterPro" id="IPR024705">
    <property type="entry name" value="Ssp411"/>
</dbReference>
<dbReference type="PIRSF" id="PIRSF006402">
    <property type="entry name" value="UCP006402_thioredoxin"/>
    <property type="match status" value="1"/>
</dbReference>
<dbReference type="PANTHER" id="PTHR42899:SF1">
    <property type="entry name" value="SPERMATOGENESIS-ASSOCIATED PROTEIN 20"/>
    <property type="match status" value="1"/>
</dbReference>
<sequence length="801" mass="91409">MFFSRAVGNARPLIFIKNSSVLLSAKNQKCSTLKLLPCYTSSQFQNRLQKSITEVSCLKEIKCEMATAQIPDKKQSGNRLRLEKSPYLLQHATNPVDWYPWGEEAFKKARNEDKLIFLSVGYSTCHWCHVMERESFEDQKTAEIMNEYFVNIKVDREERPDVDRIYMQFVQATSSHGGWPMSVFLTPDLQPIAGGTYYPPVDNYNLPGFRTVLLSMAQQWANQRSKMSATAKKITELLEKTTSFDVAMAGRLIGGRVPGYEVWEKCQETLYKEYEPLYGGFSQAPKFPRPSVLKLLFHRYARVPDDLDGTRSKSIALHTLDCMALGGIHDHIGQGFARYSVDMKWHVPHFEKMLYDQAQLACVYSQAYQITKEENYESIVRDILTYVSRDLTHPEGGFYSAEDADSQISDSSPEKREGAYYTWKYDDIMSLLKKPLDGRPQYTMGELFCYHYGVKPSGNVKPENDPRNELFGENVLAIKRKPFETCDKFGIKFDELKKVIGECKEILYKERLKRPKPHLDDKIITSWNGLMISGFAKAAFVFNNKEYEKKAIDAAQFVKKYLYNPINKRLLRSCYSNEDSVTQLEHPIEGFQTDYAFMIRGLLDLYECTFDQEWLVWAVDLQKMQDHLFWDHGYAGYFSTVSNPHNIFRMKEDQDGAEPSGNSVAASNLIRLSMMLDCDEMKTKAGELFSSFTGRLTEIPTALPEMVSALMMYHDSPVQVVITGNVDNPETLELISVLRKGLVPGLVLMTTGDQDSFLCHMNGAVKKMKPQGGRQAAYVCRGHTCTLPITSPADLATQLNV</sequence>
<dbReference type="InterPro" id="IPR008928">
    <property type="entry name" value="6-hairpin_glycosidase_sf"/>
</dbReference>
<reference evidence="2 3" key="1">
    <citation type="submission" date="2022-12" db="EMBL/GenBank/DDBJ databases">
        <title>Chromosome-level genome assembly of true bugs.</title>
        <authorList>
            <person name="Ma L."/>
            <person name="Li H."/>
        </authorList>
    </citation>
    <scope>NUCLEOTIDE SEQUENCE [LARGE SCALE GENOMIC DNA]</scope>
    <source>
        <strain evidence="2">Lab_2022b</strain>
    </source>
</reference>
<dbReference type="EMBL" id="JAPXFL010000003">
    <property type="protein sequence ID" value="KAK9509732.1"/>
    <property type="molecule type" value="Genomic_DNA"/>
</dbReference>
<dbReference type="EMBL" id="JAPXFL010000003">
    <property type="protein sequence ID" value="KAK9509734.1"/>
    <property type="molecule type" value="Genomic_DNA"/>
</dbReference>
<dbReference type="CDD" id="cd02955">
    <property type="entry name" value="SSP411"/>
    <property type="match status" value="1"/>
</dbReference>
<dbReference type="InterPro" id="IPR036249">
    <property type="entry name" value="Thioredoxin-like_sf"/>
</dbReference>
<dbReference type="InterPro" id="IPR004879">
    <property type="entry name" value="Ssp411-like_TRX"/>
</dbReference>
<dbReference type="Proteomes" id="UP001461498">
    <property type="component" value="Unassembled WGS sequence"/>
</dbReference>
<gene>
    <name evidence="2" type="ORF">O3M35_006986</name>
</gene>
<dbReference type="SUPFAM" id="SSF48208">
    <property type="entry name" value="Six-hairpin glycosidases"/>
    <property type="match status" value="1"/>
</dbReference>
<dbReference type="GO" id="GO:0005975">
    <property type="term" value="P:carbohydrate metabolic process"/>
    <property type="evidence" value="ECO:0007669"/>
    <property type="project" value="InterPro"/>
</dbReference>
<accession>A0AAW1DFG2</accession>
<dbReference type="SUPFAM" id="SSF52833">
    <property type="entry name" value="Thioredoxin-like"/>
    <property type="match status" value="1"/>
</dbReference>
<organism evidence="2 3">
    <name type="scientific">Rhynocoris fuscipes</name>
    <dbReference type="NCBI Taxonomy" id="488301"/>
    <lineage>
        <taxon>Eukaryota</taxon>
        <taxon>Metazoa</taxon>
        <taxon>Ecdysozoa</taxon>
        <taxon>Arthropoda</taxon>
        <taxon>Hexapoda</taxon>
        <taxon>Insecta</taxon>
        <taxon>Pterygota</taxon>
        <taxon>Neoptera</taxon>
        <taxon>Paraneoptera</taxon>
        <taxon>Hemiptera</taxon>
        <taxon>Heteroptera</taxon>
        <taxon>Panheteroptera</taxon>
        <taxon>Cimicomorpha</taxon>
        <taxon>Reduviidae</taxon>
        <taxon>Harpactorinae</taxon>
        <taxon>Harpactorini</taxon>
        <taxon>Rhynocoris</taxon>
    </lineage>
</organism>
<comment type="caution">
    <text evidence="2">The sequence shown here is derived from an EMBL/GenBank/DDBJ whole genome shotgun (WGS) entry which is preliminary data.</text>
</comment>